<gene>
    <name evidence="2 3" type="primary">LOC116221586</name>
</gene>
<dbReference type="RefSeq" id="XP_031428659.2">
    <property type="nucleotide sequence ID" value="XM_031572799.2"/>
</dbReference>
<organism evidence="1 2">
    <name type="scientific">Clupea harengus</name>
    <name type="common">Atlantic herring</name>
    <dbReference type="NCBI Taxonomy" id="7950"/>
    <lineage>
        <taxon>Eukaryota</taxon>
        <taxon>Metazoa</taxon>
        <taxon>Chordata</taxon>
        <taxon>Craniata</taxon>
        <taxon>Vertebrata</taxon>
        <taxon>Euteleostomi</taxon>
        <taxon>Actinopterygii</taxon>
        <taxon>Neopterygii</taxon>
        <taxon>Teleostei</taxon>
        <taxon>Clupei</taxon>
        <taxon>Clupeiformes</taxon>
        <taxon>Clupeoidei</taxon>
        <taxon>Clupeidae</taxon>
        <taxon>Clupea</taxon>
    </lineage>
</organism>
<protein>
    <submittedName>
        <fullName evidence="2 3">Uncharacterized protein LOC116221586 isoform X1</fullName>
    </submittedName>
</protein>
<accession>A0A6P8FQL1</accession>
<evidence type="ECO:0000313" key="3">
    <source>
        <dbReference type="RefSeq" id="XP_042564295.1"/>
    </source>
</evidence>
<evidence type="ECO:0000313" key="1">
    <source>
        <dbReference type="Proteomes" id="UP000515152"/>
    </source>
</evidence>
<proteinExistence type="predicted"/>
<dbReference type="AlphaFoldDB" id="A0A6P8FQL1"/>
<dbReference type="GeneID" id="116221586"/>
<dbReference type="RefSeq" id="XP_042564295.1">
    <property type="nucleotide sequence ID" value="XM_042708361.1"/>
</dbReference>
<sequence>MPFSCSCKPLLNGDCCMTLSGLTMCKLAIVYSCVCKNNSHDGVADSPASQARHYKSLQALWRKPNANKESVTQLLDLEFEARRAFIDSDVVKQDERHVKIMEAYPCFREIEHLMDELRRILQRDNMDFISEVKERWVEFCKQVQFYGVFKKVLKSPVGMSKAEQAIELMHALPAMFPSASPPPKKMRDASEAFIHVLKEKEDPESFLKKRHLSCPLLLVSATNCILAVGDNPIAEFHNDDLHEGMLYIIALYYALHLTYPKCVSTLLSIIQSEVLGDALHPQDQTSSFKKGLSEMRAFVGN</sequence>
<reference evidence="2 3" key="1">
    <citation type="submission" date="2025-04" db="UniProtKB">
        <authorList>
            <consortium name="RefSeq"/>
        </authorList>
    </citation>
    <scope>IDENTIFICATION</scope>
</reference>
<keyword evidence="1" id="KW-1185">Reference proteome</keyword>
<evidence type="ECO:0000313" key="2">
    <source>
        <dbReference type="RefSeq" id="XP_031428659.2"/>
    </source>
</evidence>
<name>A0A6P8FQL1_CLUHA</name>
<dbReference type="OrthoDB" id="8962263at2759"/>
<dbReference type="KEGG" id="char:116221586"/>
<dbReference type="Proteomes" id="UP000515152">
    <property type="component" value="Chromosome 8"/>
</dbReference>